<dbReference type="Pfam" id="PF13469">
    <property type="entry name" value="Sulfotransfer_3"/>
    <property type="match status" value="1"/>
</dbReference>
<organism evidence="2 3">
    <name type="scientific">Sphingomonas montanisoli</name>
    <dbReference type="NCBI Taxonomy" id="2606412"/>
    <lineage>
        <taxon>Bacteria</taxon>
        <taxon>Pseudomonadati</taxon>
        <taxon>Pseudomonadota</taxon>
        <taxon>Alphaproteobacteria</taxon>
        <taxon>Sphingomonadales</taxon>
        <taxon>Sphingomonadaceae</taxon>
        <taxon>Sphingomonas</taxon>
    </lineage>
</organism>
<evidence type="ECO:0000256" key="1">
    <source>
        <dbReference type="SAM" id="MobiDB-lite"/>
    </source>
</evidence>
<feature type="compositionally biased region" description="Basic and acidic residues" evidence="1">
    <location>
        <begin position="50"/>
        <end position="71"/>
    </location>
</feature>
<feature type="compositionally biased region" description="Basic and acidic residues" evidence="1">
    <location>
        <begin position="13"/>
        <end position="24"/>
    </location>
</feature>
<protein>
    <submittedName>
        <fullName evidence="2">Sulfotransferase</fullName>
    </submittedName>
</protein>
<dbReference type="EMBL" id="VTOU01000002">
    <property type="protein sequence ID" value="TZG27515.1"/>
    <property type="molecule type" value="Genomic_DNA"/>
</dbReference>
<dbReference type="SUPFAM" id="SSF52540">
    <property type="entry name" value="P-loop containing nucleoside triphosphate hydrolases"/>
    <property type="match status" value="1"/>
</dbReference>
<reference evidence="2 3" key="1">
    <citation type="submission" date="2019-08" db="EMBL/GenBank/DDBJ databases">
        <authorList>
            <person name="Wang G."/>
            <person name="Xu Z."/>
        </authorList>
    </citation>
    <scope>NUCLEOTIDE SEQUENCE [LARGE SCALE GENOMIC DNA]</scope>
    <source>
        <strain evidence="2 3">ZX</strain>
    </source>
</reference>
<evidence type="ECO:0000313" key="2">
    <source>
        <dbReference type="EMBL" id="TZG27515.1"/>
    </source>
</evidence>
<name>A0A5D9CBR9_9SPHN</name>
<feature type="region of interest" description="Disordered" evidence="1">
    <location>
        <begin position="1"/>
        <end position="79"/>
    </location>
</feature>
<evidence type="ECO:0000313" key="3">
    <source>
        <dbReference type="Proteomes" id="UP000322077"/>
    </source>
</evidence>
<dbReference type="Proteomes" id="UP000322077">
    <property type="component" value="Unassembled WGS sequence"/>
</dbReference>
<dbReference type="GO" id="GO:0016740">
    <property type="term" value="F:transferase activity"/>
    <property type="evidence" value="ECO:0007669"/>
    <property type="project" value="UniProtKB-KW"/>
</dbReference>
<dbReference type="InterPro" id="IPR052736">
    <property type="entry name" value="Stf3_sulfotransferase"/>
</dbReference>
<accession>A0A5D9CBR9</accession>
<keyword evidence="3" id="KW-1185">Reference proteome</keyword>
<keyword evidence="2" id="KW-0808">Transferase</keyword>
<sequence length="490" mass="55440">MVPVDRPVAPPVEPERASGGDRPRWPLSLRDRARRPRLRQLARYGGPCSRLHDLPLRQDRQPPARDRDGGKGCRPRSPAVRCAARHGGRARRYPRRPRARLCASLCCTLYEPVERPVRAQDYLDRAQAQTGLRDFGADGWQEGLERLIAALDKQPLHAEGIARVEARLIATLAARLRIEDWIARHPAYGEGDIDGPVVIIGLPRTATTALLNLLANDASWRFVRSWEAGEPVPPPDIATEATDPRAAAERAFIAADTTFRGQHIHQAGGPVDDAALLRLSFRNQELGWPVWDYTRWWRDCDMAGTYAYHARTLKLLQHRRPPNRWLIKAPWHNFHLDALVATYPNARFIMTHRDPVKTIPSVASLLETSYATVMPKEAIDREALGREIMEHLQISLSRVTDFRRRFGEDRFLDVRHESFNADPMGEVNRVYDWLGRSMDATAEAALADWAAANRKGARGEHRYTADQFGLSEPELASVFADYRARFVGTP</sequence>
<dbReference type="InterPro" id="IPR027417">
    <property type="entry name" value="P-loop_NTPase"/>
</dbReference>
<dbReference type="PANTHER" id="PTHR36451">
    <property type="entry name" value="PAPS-DEPENDENT SULFOTRANSFERASE STF3"/>
    <property type="match status" value="1"/>
</dbReference>
<proteinExistence type="predicted"/>
<dbReference type="Gene3D" id="3.40.50.300">
    <property type="entry name" value="P-loop containing nucleotide triphosphate hydrolases"/>
    <property type="match status" value="1"/>
</dbReference>
<comment type="caution">
    <text evidence="2">The sequence shown here is derived from an EMBL/GenBank/DDBJ whole genome shotgun (WGS) entry which is preliminary data.</text>
</comment>
<dbReference type="PANTHER" id="PTHR36451:SF1">
    <property type="entry name" value="OMEGA-HYDROXY-BETA-DIHYDROMENAQUINONE-9 SULFOTRANSFERASE STF3"/>
    <property type="match status" value="1"/>
</dbReference>
<gene>
    <name evidence="2" type="ORF">FYJ91_07960</name>
</gene>
<dbReference type="AlphaFoldDB" id="A0A5D9CBR9"/>